<reference evidence="10 12" key="2">
    <citation type="submission" date="2017-02" db="EMBL/GenBank/DDBJ databases">
        <title>Draft genome of Acidibacillus ferrooxidans Huett2.</title>
        <authorList>
            <person name="Schopf S."/>
        </authorList>
    </citation>
    <scope>NUCLEOTIDE SEQUENCE [LARGE SCALE GENOMIC DNA]</scope>
    <source>
        <strain evidence="10 12">Huett2</strain>
    </source>
</reference>
<comment type="subcellular location">
    <subcellularLocation>
        <location evidence="7">Cytoplasm</location>
        <location evidence="7">Nucleoid</location>
    </subcellularLocation>
</comment>
<sequence>MFLGEFQHSLDDKARLTIPAKFRDGLGGSFILTRGLDQCLFVFPRADFEALEERLRAMPLSRGDARQFVRFLFSGATECDLDKQGRVLIPANLREYASLKQDCFVVGVGPRVEIWSGERWKAYSEGAESSFNELAESLMDLNL</sequence>
<organism evidence="10 12">
    <name type="scientific">Ferroacidibacillus organovorans</name>
    <dbReference type="NCBI Taxonomy" id="1765683"/>
    <lineage>
        <taxon>Bacteria</taxon>
        <taxon>Bacillati</taxon>
        <taxon>Bacillota</taxon>
        <taxon>Bacilli</taxon>
        <taxon>Bacillales</taxon>
        <taxon>Alicyclobacillaceae</taxon>
        <taxon>Ferroacidibacillus</taxon>
    </lineage>
</organism>
<dbReference type="PANTHER" id="PTHR34701:SF1">
    <property type="entry name" value="TRANSCRIPTIONAL REGULATOR MRAZ"/>
    <property type="match status" value="1"/>
</dbReference>
<dbReference type="GO" id="GO:0000976">
    <property type="term" value="F:transcription cis-regulatory region binding"/>
    <property type="evidence" value="ECO:0007669"/>
    <property type="project" value="TreeGrafter"/>
</dbReference>
<evidence type="ECO:0000256" key="7">
    <source>
        <dbReference type="HAMAP-Rule" id="MF_01008"/>
    </source>
</evidence>
<keyword evidence="4 7" id="KW-0805">Transcription regulation</keyword>
<dbReference type="InterPro" id="IPR003444">
    <property type="entry name" value="MraZ"/>
</dbReference>
<evidence type="ECO:0000313" key="9">
    <source>
        <dbReference type="EMBL" id="OAG94198.1"/>
    </source>
</evidence>
<evidence type="ECO:0000313" key="11">
    <source>
        <dbReference type="Proteomes" id="UP000077421"/>
    </source>
</evidence>
<dbReference type="HAMAP" id="MF_01008">
    <property type="entry name" value="MraZ"/>
    <property type="match status" value="1"/>
</dbReference>
<dbReference type="InterPro" id="IPR035642">
    <property type="entry name" value="MraZ_N"/>
</dbReference>
<dbReference type="PROSITE" id="PS51740">
    <property type="entry name" value="SPOVT_ABRB"/>
    <property type="match status" value="2"/>
</dbReference>
<proteinExistence type="inferred from homology"/>
<reference evidence="9 11" key="1">
    <citation type="submission" date="2016-02" db="EMBL/GenBank/DDBJ databases">
        <title>Draft genome sequence of Acidibacillus ferrooxidans SLC66.</title>
        <authorList>
            <person name="Oliveira G."/>
            <person name="Nancucheo I."/>
            <person name="Dall'Agnol H."/>
            <person name="Johnson B."/>
            <person name="Oliveira R."/>
            <person name="Nunes G.L."/>
            <person name="Tzotzos G."/>
            <person name="Orellana S.C."/>
            <person name="Salim A.C."/>
            <person name="Araujo F.M."/>
        </authorList>
    </citation>
    <scope>NUCLEOTIDE SEQUENCE [LARGE SCALE GENOMIC DNA]</scope>
    <source>
        <strain evidence="9 11">SLC66</strain>
    </source>
</reference>
<feature type="domain" description="SpoVT-AbrB" evidence="8">
    <location>
        <begin position="5"/>
        <end position="47"/>
    </location>
</feature>
<dbReference type="Pfam" id="PF02381">
    <property type="entry name" value="MraZ"/>
    <property type="match status" value="2"/>
</dbReference>
<keyword evidence="10" id="KW-0132">Cell division</keyword>
<dbReference type="CDD" id="cd16320">
    <property type="entry name" value="MraZ_N"/>
    <property type="match status" value="1"/>
</dbReference>
<protein>
    <recommendedName>
        <fullName evidence="1 7">Transcriptional regulator MraZ</fullName>
    </recommendedName>
</protein>
<name>A0A162ULQ0_9BACL</name>
<keyword evidence="3" id="KW-0677">Repeat</keyword>
<evidence type="ECO:0000313" key="10">
    <source>
        <dbReference type="EMBL" id="OPG16230.1"/>
    </source>
</evidence>
<dbReference type="NCBIfam" id="TIGR00242">
    <property type="entry name" value="division/cell wall cluster transcriptional repressor MraZ"/>
    <property type="match status" value="1"/>
</dbReference>
<dbReference type="InterPro" id="IPR007159">
    <property type="entry name" value="SpoVT-AbrB_dom"/>
</dbReference>
<keyword evidence="5 7" id="KW-0238">DNA-binding</keyword>
<dbReference type="InterPro" id="IPR035644">
    <property type="entry name" value="MraZ_C"/>
</dbReference>
<dbReference type="GO" id="GO:0003700">
    <property type="term" value="F:DNA-binding transcription factor activity"/>
    <property type="evidence" value="ECO:0007669"/>
    <property type="project" value="UniProtKB-UniRule"/>
</dbReference>
<dbReference type="GO" id="GO:0005737">
    <property type="term" value="C:cytoplasm"/>
    <property type="evidence" value="ECO:0007669"/>
    <property type="project" value="UniProtKB-UniRule"/>
</dbReference>
<dbReference type="Proteomes" id="UP000190229">
    <property type="component" value="Unassembled WGS sequence"/>
</dbReference>
<dbReference type="EMBL" id="MWPS01000021">
    <property type="protein sequence ID" value="OPG16230.1"/>
    <property type="molecule type" value="Genomic_DNA"/>
</dbReference>
<dbReference type="EMBL" id="LSUQ01000014">
    <property type="protein sequence ID" value="OAG94198.1"/>
    <property type="molecule type" value="Genomic_DNA"/>
</dbReference>
<evidence type="ECO:0000259" key="8">
    <source>
        <dbReference type="PROSITE" id="PS51740"/>
    </source>
</evidence>
<dbReference type="GO" id="GO:0009295">
    <property type="term" value="C:nucleoid"/>
    <property type="evidence" value="ECO:0007669"/>
    <property type="project" value="UniProtKB-SubCell"/>
</dbReference>
<evidence type="ECO:0000256" key="2">
    <source>
        <dbReference type="ARBA" id="ARBA00022490"/>
    </source>
</evidence>
<comment type="similarity">
    <text evidence="7">Belongs to the MraZ family.</text>
</comment>
<dbReference type="FunFam" id="3.40.1550.20:FF:000002">
    <property type="entry name" value="Transcriptional regulator MraZ"/>
    <property type="match status" value="1"/>
</dbReference>
<feature type="domain" description="SpoVT-AbrB" evidence="8">
    <location>
        <begin position="76"/>
        <end position="119"/>
    </location>
</feature>
<dbReference type="OrthoDB" id="9807753at2"/>
<gene>
    <name evidence="7" type="primary">mraZ</name>
    <name evidence="9" type="ORF">AYW79_06730</name>
    <name evidence="10" type="ORF">B2M26_07930</name>
</gene>
<dbReference type="PANTHER" id="PTHR34701">
    <property type="entry name" value="TRANSCRIPTIONAL REGULATOR MRAZ"/>
    <property type="match status" value="1"/>
</dbReference>
<evidence type="ECO:0000313" key="12">
    <source>
        <dbReference type="Proteomes" id="UP000190229"/>
    </source>
</evidence>
<dbReference type="InterPro" id="IPR020603">
    <property type="entry name" value="MraZ_dom"/>
</dbReference>
<keyword evidence="12" id="KW-1185">Reference proteome</keyword>
<dbReference type="Proteomes" id="UP000077421">
    <property type="component" value="Unassembled WGS sequence"/>
</dbReference>
<dbReference type="GO" id="GO:2000143">
    <property type="term" value="P:negative regulation of DNA-templated transcription initiation"/>
    <property type="evidence" value="ECO:0007669"/>
    <property type="project" value="TreeGrafter"/>
</dbReference>
<keyword evidence="2 7" id="KW-0963">Cytoplasm</keyword>
<evidence type="ECO:0000256" key="3">
    <source>
        <dbReference type="ARBA" id="ARBA00022737"/>
    </source>
</evidence>
<evidence type="ECO:0000256" key="5">
    <source>
        <dbReference type="ARBA" id="ARBA00023125"/>
    </source>
</evidence>
<dbReference type="CDD" id="cd16321">
    <property type="entry name" value="MraZ_C"/>
    <property type="match status" value="1"/>
</dbReference>
<dbReference type="AlphaFoldDB" id="A0A162ULQ0"/>
<comment type="caution">
    <text evidence="10">The sequence shown here is derived from an EMBL/GenBank/DDBJ whole genome shotgun (WGS) entry which is preliminary data.</text>
</comment>
<keyword evidence="10" id="KW-0131">Cell cycle</keyword>
<dbReference type="STRING" id="1765683.B2M26_07930"/>
<accession>A0A162ULQ0</accession>
<dbReference type="Gene3D" id="3.40.1550.20">
    <property type="entry name" value="Transcriptional regulator MraZ domain"/>
    <property type="match status" value="1"/>
</dbReference>
<comment type="subunit">
    <text evidence="7">Forms oligomers.</text>
</comment>
<evidence type="ECO:0000256" key="6">
    <source>
        <dbReference type="ARBA" id="ARBA00023163"/>
    </source>
</evidence>
<keyword evidence="6 7" id="KW-0804">Transcription</keyword>
<dbReference type="SUPFAM" id="SSF89447">
    <property type="entry name" value="AbrB/MazE/MraZ-like"/>
    <property type="match status" value="1"/>
</dbReference>
<dbReference type="RefSeq" id="WP_067563559.1">
    <property type="nucleotide sequence ID" value="NZ_LSUQ01000014.1"/>
</dbReference>
<evidence type="ECO:0000256" key="1">
    <source>
        <dbReference type="ARBA" id="ARBA00013860"/>
    </source>
</evidence>
<dbReference type="InterPro" id="IPR038619">
    <property type="entry name" value="MraZ_sf"/>
</dbReference>
<dbReference type="InterPro" id="IPR037914">
    <property type="entry name" value="SpoVT-AbrB_sf"/>
</dbReference>
<dbReference type="GO" id="GO:0051301">
    <property type="term" value="P:cell division"/>
    <property type="evidence" value="ECO:0007669"/>
    <property type="project" value="UniProtKB-KW"/>
</dbReference>
<evidence type="ECO:0000256" key="4">
    <source>
        <dbReference type="ARBA" id="ARBA00023015"/>
    </source>
</evidence>